<sequence>MRQIRDPTKKEFFQQVRKLIHKREFITAIEFTYTFAKQAHAEQKRANGAPYFRHVVGVAWIIMTEIKLRPIDYQTAIIASLLHDMLEDTYINKPEQLHFIYDQVSPDIATIVTELTKKRGKIGINRFKKLLRSRKALTKLVKAADRLHNLRTLHHCDELKMTTKMQETEFIILPWLDGETIDPNCLFQAPLAKLKQNIRKELQRYKKSIRSKMKKQC</sequence>
<dbReference type="Pfam" id="PF13328">
    <property type="entry name" value="HD_4"/>
    <property type="match status" value="1"/>
</dbReference>
<organism evidence="2 3">
    <name type="scientific">Candidatus Falkowbacteria bacterium RIFOXYC2_FULL_36_12</name>
    <dbReference type="NCBI Taxonomy" id="1798002"/>
    <lineage>
        <taxon>Bacteria</taxon>
        <taxon>Candidatus Falkowiibacteriota</taxon>
    </lineage>
</organism>
<dbReference type="AlphaFoldDB" id="A0A1F5SYE8"/>
<dbReference type="SUPFAM" id="SSF109604">
    <property type="entry name" value="HD-domain/PDEase-like"/>
    <property type="match status" value="1"/>
</dbReference>
<dbReference type="Gene3D" id="1.10.3210.10">
    <property type="entry name" value="Hypothetical protein af1432"/>
    <property type="match status" value="1"/>
</dbReference>
<dbReference type="STRING" id="1798002.A2478_04640"/>
<evidence type="ECO:0000313" key="3">
    <source>
        <dbReference type="Proteomes" id="UP000179001"/>
    </source>
</evidence>
<evidence type="ECO:0000259" key="1">
    <source>
        <dbReference type="SMART" id="SM00471"/>
    </source>
</evidence>
<name>A0A1F5SYE8_9BACT</name>
<reference evidence="2 3" key="1">
    <citation type="journal article" date="2016" name="Nat. Commun.">
        <title>Thousands of microbial genomes shed light on interconnected biogeochemical processes in an aquifer system.</title>
        <authorList>
            <person name="Anantharaman K."/>
            <person name="Brown C.T."/>
            <person name="Hug L.A."/>
            <person name="Sharon I."/>
            <person name="Castelle C.J."/>
            <person name="Probst A.J."/>
            <person name="Thomas B.C."/>
            <person name="Singh A."/>
            <person name="Wilkins M.J."/>
            <person name="Karaoz U."/>
            <person name="Brodie E.L."/>
            <person name="Williams K.H."/>
            <person name="Hubbard S.S."/>
            <person name="Banfield J.F."/>
        </authorList>
    </citation>
    <scope>NUCLEOTIDE SEQUENCE [LARGE SCALE GENOMIC DNA]</scope>
</reference>
<dbReference type="GO" id="GO:0008893">
    <property type="term" value="F:guanosine-3',5'-bis(diphosphate) 3'-diphosphatase activity"/>
    <property type="evidence" value="ECO:0007669"/>
    <property type="project" value="TreeGrafter"/>
</dbReference>
<protein>
    <recommendedName>
        <fullName evidence="1">HD/PDEase domain-containing protein</fullName>
    </recommendedName>
</protein>
<dbReference type="PANTHER" id="PTHR46246">
    <property type="entry name" value="GUANOSINE-3',5'-BIS(DIPHOSPHATE) 3'-PYROPHOSPHOHYDROLASE MESH1"/>
    <property type="match status" value="1"/>
</dbReference>
<dbReference type="CDD" id="cd00077">
    <property type="entry name" value="HDc"/>
    <property type="match status" value="1"/>
</dbReference>
<dbReference type="InterPro" id="IPR052194">
    <property type="entry name" value="MESH1"/>
</dbReference>
<dbReference type="PANTHER" id="PTHR46246:SF1">
    <property type="entry name" value="GUANOSINE-3',5'-BIS(DIPHOSPHATE) 3'-PYROPHOSPHOHYDROLASE MESH1"/>
    <property type="match status" value="1"/>
</dbReference>
<feature type="domain" description="HD/PDEase" evidence="1">
    <location>
        <begin position="47"/>
        <end position="159"/>
    </location>
</feature>
<dbReference type="EMBL" id="MFGJ01000007">
    <property type="protein sequence ID" value="OGF31745.1"/>
    <property type="molecule type" value="Genomic_DNA"/>
</dbReference>
<proteinExistence type="predicted"/>
<accession>A0A1F5SYE8</accession>
<comment type="caution">
    <text evidence="2">The sequence shown here is derived from an EMBL/GenBank/DDBJ whole genome shotgun (WGS) entry which is preliminary data.</text>
</comment>
<gene>
    <name evidence="2" type="ORF">A2478_04640</name>
</gene>
<evidence type="ECO:0000313" key="2">
    <source>
        <dbReference type="EMBL" id="OGF31745.1"/>
    </source>
</evidence>
<dbReference type="InterPro" id="IPR003607">
    <property type="entry name" value="HD/PDEase_dom"/>
</dbReference>
<dbReference type="Proteomes" id="UP000179001">
    <property type="component" value="Unassembled WGS sequence"/>
</dbReference>
<dbReference type="SMART" id="SM00471">
    <property type="entry name" value="HDc"/>
    <property type="match status" value="1"/>
</dbReference>